<proteinExistence type="inferred from homology"/>
<dbReference type="SMART" id="SM00672">
    <property type="entry name" value="CAP10"/>
    <property type="match status" value="1"/>
</dbReference>
<dbReference type="STRING" id="1661398.A0A482VJ32"/>
<comment type="subcellular location">
    <subcellularLocation>
        <location evidence="1">Endomembrane system</location>
        <topology evidence="1">Multi-pass membrane protein</topology>
    </subcellularLocation>
    <subcellularLocation>
        <location evidence="3">Endoplasmic reticulum membrane</location>
    </subcellularLocation>
    <subcellularLocation>
        <location evidence="2">Nucleus envelope</location>
    </subcellularLocation>
</comment>
<sequence length="762" mass="87670">MPSSTSSSSPSFVEEFQRSWLTSLIGFALLCVGIWLLTFNEGRAVRHAHSLDEAYNRVIPLNPFETVKPELDGHLVHITGPLIIEEPLTEPEYGISIQAVKLKRRVQMYQWIEERSPRDYVDSGMEQNYDSSDYYYVTEWRDKLVDSQSFYIRHGHHNPTEIPLKSYTYISPFVRIGHLVLGEQIKEKFTDYVEVTSDERPERKDVKLHMGIYYHCDDVWNPEVGDIRVQFYYAGIAAEIVSVVAMQKDGVLIPYPTSKGRTIALLRHGNLNVNQMFSAEHSDVRLETWKLRAAGIFILYASSEKISVSQIPFLRNMVTGDMTSSTNFAISLSVSLLVIAIAWILYRPMLGAGLVVAAISPFFYCTMGIADESCLMNENDNCTSSKLNMYSKVADVNTKHQKYLNFVEEARKSYVPCDQAKCNCHSPVITNDLKVFKKGISKQSIDNVKTKYESHRCTQLLYITTHFCRGTKYQIINHRLYRDKNCMFPARCAGIEHFLLKLLPKLPDMEFIINTRDWPQIHKQYGVFGPVFSFSKTSDYHDIMYPAWAFWEGGPAISLYPRGIGRWDIHRDLLGKLGTETAWDDKIPKAFFRGSRTSSERDPLVLLSREKPELVDAQYTKNQAWKSDADTLHQAPAPEVSFEDHCKGVAASFRLKHILLCKSLVFHVGNEWLEFFYPALKPWVHYIPIEANANKEKLEELLDFVLNNDGIAKEIAHNGYSMIWNNLKLSDVTCYWRKLLKKYAALLTYKPEIDENLIEIRQ</sequence>
<comment type="similarity">
    <text evidence="4">Belongs to the TMEM43 family.</text>
</comment>
<dbReference type="InterPro" id="IPR012430">
    <property type="entry name" value="TMEM43_fam"/>
</dbReference>
<dbReference type="Pfam" id="PF05686">
    <property type="entry name" value="Glyco_transf_90"/>
    <property type="match status" value="1"/>
</dbReference>
<feature type="transmembrane region" description="Helical" evidence="10">
    <location>
        <begin position="325"/>
        <end position="346"/>
    </location>
</feature>
<dbReference type="AlphaFoldDB" id="A0A482VJ32"/>
<dbReference type="InterPro" id="IPR006598">
    <property type="entry name" value="CAP10"/>
</dbReference>
<dbReference type="EMBL" id="QDEB01094645">
    <property type="protein sequence ID" value="RZC32780.1"/>
    <property type="molecule type" value="Genomic_DNA"/>
</dbReference>
<keyword evidence="8 10" id="KW-0472">Membrane</keyword>
<protein>
    <submittedName>
        <fullName evidence="12">Transmembrane protein 43-like</fullName>
    </submittedName>
</protein>
<evidence type="ECO:0000256" key="8">
    <source>
        <dbReference type="ARBA" id="ARBA00023136"/>
    </source>
</evidence>
<keyword evidence="13" id="KW-1185">Reference proteome</keyword>
<dbReference type="PANTHER" id="PTHR13416:SF2">
    <property type="entry name" value="TRANSMEMBRANE PROTEIN 43"/>
    <property type="match status" value="1"/>
</dbReference>
<dbReference type="Proteomes" id="UP000292052">
    <property type="component" value="Unassembled WGS sequence"/>
</dbReference>
<comment type="caution">
    <text evidence="12">The sequence shown here is derived from an EMBL/GenBank/DDBJ whole genome shotgun (WGS) entry which is preliminary data.</text>
</comment>
<dbReference type="Pfam" id="PF07787">
    <property type="entry name" value="TMEM43"/>
    <property type="match status" value="1"/>
</dbReference>
<name>A0A482VJ32_ASBVE</name>
<keyword evidence="5 10" id="KW-0812">Transmembrane</keyword>
<evidence type="ECO:0000259" key="11">
    <source>
        <dbReference type="SMART" id="SM00672"/>
    </source>
</evidence>
<evidence type="ECO:0000256" key="9">
    <source>
        <dbReference type="ARBA" id="ARBA00023242"/>
    </source>
</evidence>
<gene>
    <name evidence="12" type="ORF">BDFB_007257</name>
</gene>
<reference evidence="12 13" key="1">
    <citation type="submission" date="2017-03" db="EMBL/GenBank/DDBJ databases">
        <title>Genome of the blue death feigning beetle - Asbolus verrucosus.</title>
        <authorList>
            <person name="Rider S.D."/>
        </authorList>
    </citation>
    <scope>NUCLEOTIDE SEQUENCE [LARGE SCALE GENOMIC DNA]</scope>
    <source>
        <strain evidence="12">Butters</strain>
        <tissue evidence="12">Head and leg muscle</tissue>
    </source>
</reference>
<evidence type="ECO:0000313" key="13">
    <source>
        <dbReference type="Proteomes" id="UP000292052"/>
    </source>
</evidence>
<evidence type="ECO:0000256" key="5">
    <source>
        <dbReference type="ARBA" id="ARBA00022692"/>
    </source>
</evidence>
<dbReference type="GO" id="GO:0071763">
    <property type="term" value="P:nuclear membrane organization"/>
    <property type="evidence" value="ECO:0007669"/>
    <property type="project" value="TreeGrafter"/>
</dbReference>
<dbReference type="PANTHER" id="PTHR13416">
    <property type="match status" value="1"/>
</dbReference>
<evidence type="ECO:0000256" key="6">
    <source>
        <dbReference type="ARBA" id="ARBA00022824"/>
    </source>
</evidence>
<feature type="non-terminal residue" evidence="12">
    <location>
        <position position="762"/>
    </location>
</feature>
<dbReference type="GO" id="GO:0005789">
    <property type="term" value="C:endoplasmic reticulum membrane"/>
    <property type="evidence" value="ECO:0007669"/>
    <property type="project" value="UniProtKB-SubCell"/>
</dbReference>
<evidence type="ECO:0000313" key="12">
    <source>
        <dbReference type="EMBL" id="RZC32780.1"/>
    </source>
</evidence>
<feature type="domain" description="Glycosyl transferase CAP10" evidence="11">
    <location>
        <begin position="505"/>
        <end position="750"/>
    </location>
</feature>
<evidence type="ECO:0000256" key="4">
    <source>
        <dbReference type="ARBA" id="ARBA00006627"/>
    </source>
</evidence>
<evidence type="ECO:0000256" key="1">
    <source>
        <dbReference type="ARBA" id="ARBA00004127"/>
    </source>
</evidence>
<dbReference type="GO" id="GO:0006629">
    <property type="term" value="P:lipid metabolic process"/>
    <property type="evidence" value="ECO:0007669"/>
    <property type="project" value="TreeGrafter"/>
</dbReference>
<keyword evidence="7 10" id="KW-1133">Transmembrane helix</keyword>
<keyword evidence="6" id="KW-0256">Endoplasmic reticulum</keyword>
<evidence type="ECO:0000256" key="10">
    <source>
        <dbReference type="SAM" id="Phobius"/>
    </source>
</evidence>
<organism evidence="12 13">
    <name type="scientific">Asbolus verrucosus</name>
    <name type="common">Desert ironclad beetle</name>
    <dbReference type="NCBI Taxonomy" id="1661398"/>
    <lineage>
        <taxon>Eukaryota</taxon>
        <taxon>Metazoa</taxon>
        <taxon>Ecdysozoa</taxon>
        <taxon>Arthropoda</taxon>
        <taxon>Hexapoda</taxon>
        <taxon>Insecta</taxon>
        <taxon>Pterygota</taxon>
        <taxon>Neoptera</taxon>
        <taxon>Endopterygota</taxon>
        <taxon>Coleoptera</taxon>
        <taxon>Polyphaga</taxon>
        <taxon>Cucujiformia</taxon>
        <taxon>Tenebrionidae</taxon>
        <taxon>Pimeliinae</taxon>
        <taxon>Asbolus</taxon>
    </lineage>
</organism>
<keyword evidence="9" id="KW-0539">Nucleus</keyword>
<evidence type="ECO:0000256" key="3">
    <source>
        <dbReference type="ARBA" id="ARBA00004586"/>
    </source>
</evidence>
<accession>A0A482VJ32</accession>
<feature type="transmembrane region" description="Helical" evidence="10">
    <location>
        <begin position="20"/>
        <end position="39"/>
    </location>
</feature>
<evidence type="ECO:0000256" key="7">
    <source>
        <dbReference type="ARBA" id="ARBA00022989"/>
    </source>
</evidence>
<dbReference type="OrthoDB" id="410725at2759"/>
<dbReference type="GO" id="GO:0005637">
    <property type="term" value="C:nuclear inner membrane"/>
    <property type="evidence" value="ECO:0007669"/>
    <property type="project" value="TreeGrafter"/>
</dbReference>
<evidence type="ECO:0000256" key="2">
    <source>
        <dbReference type="ARBA" id="ARBA00004259"/>
    </source>
</evidence>